<dbReference type="PANTHER" id="PTHR43557">
    <property type="entry name" value="APOPTOSIS-INDUCING FACTOR 1"/>
    <property type="match status" value="1"/>
</dbReference>
<dbReference type="Proteomes" id="UP000321617">
    <property type="component" value="Unassembled WGS sequence"/>
</dbReference>
<protein>
    <submittedName>
        <fullName evidence="7">3-phenylpropionate/trans-cinnamate dioxygenase ferredoxin reductase subunit</fullName>
    </submittedName>
</protein>
<evidence type="ECO:0000259" key="5">
    <source>
        <dbReference type="Pfam" id="PF07992"/>
    </source>
</evidence>
<gene>
    <name evidence="7" type="ORF">LX16_1874</name>
</gene>
<evidence type="ECO:0000259" key="6">
    <source>
        <dbReference type="Pfam" id="PF14759"/>
    </source>
</evidence>
<evidence type="ECO:0000313" key="7">
    <source>
        <dbReference type="EMBL" id="TWJ16150.1"/>
    </source>
</evidence>
<evidence type="ECO:0000256" key="3">
    <source>
        <dbReference type="ARBA" id="ARBA00022827"/>
    </source>
</evidence>
<dbReference type="Gene3D" id="3.30.390.30">
    <property type="match status" value="1"/>
</dbReference>
<keyword evidence="7" id="KW-0223">Dioxygenase</keyword>
<comment type="cofactor">
    <cofactor evidence="1">
        <name>FAD</name>
        <dbReference type="ChEBI" id="CHEBI:57692"/>
    </cofactor>
</comment>
<dbReference type="SUPFAM" id="SSF51905">
    <property type="entry name" value="FAD/NAD(P)-binding domain"/>
    <property type="match status" value="1"/>
</dbReference>
<dbReference type="InterPro" id="IPR028202">
    <property type="entry name" value="Reductase_C"/>
</dbReference>
<evidence type="ECO:0000256" key="1">
    <source>
        <dbReference type="ARBA" id="ARBA00001974"/>
    </source>
</evidence>
<dbReference type="SUPFAM" id="SSF55424">
    <property type="entry name" value="FAD/NAD-linked reductases, dimerisation (C-terminal) domain"/>
    <property type="match status" value="1"/>
</dbReference>
<dbReference type="OrthoDB" id="1145at2"/>
<evidence type="ECO:0000256" key="2">
    <source>
        <dbReference type="ARBA" id="ARBA00022630"/>
    </source>
</evidence>
<sequence length="414" mass="44324">MDIDRPIVIVGAGLAGAKAAETLREQGFTGRVVLIGAEAERPYERPGLSKGYLLGDDDRAALFVHDENWYTRFSVELRLGRRATRLDRDAHTVRLDDGEDVEYGRLLLTTGASPRALPVPGAELDGVFRLRRLTDSDRLRAALRAGGRVVVVGAGWIGLETAAAARTLGCEVTVLEPASTVLGAALGAEMGDHFADLHRRHGVDLRLGHGAERILGDGGRVRAVVADDGAEIAADTVIVGIGARPDTDLAEQAGLAVDDGVLVDASLRTGDPDVFAAGDVANPHHPHYGRRIRVEHWDNALHAGTIAARAMLGEPVVFDRIPFFFTDQYDVGMEYAGWFPRGGYDRVVTRGDVPGQSFQAFWLSGDRVVAGMHVNRWDEGIDPIRALVRGGGPVTAARLADPTVPLAELAAPAR</sequence>
<feature type="domain" description="FAD/NAD(P)-binding" evidence="5">
    <location>
        <begin position="7"/>
        <end position="304"/>
    </location>
</feature>
<dbReference type="InterPro" id="IPR036188">
    <property type="entry name" value="FAD/NAD-bd_sf"/>
</dbReference>
<dbReference type="EMBL" id="VLLL01000005">
    <property type="protein sequence ID" value="TWJ16150.1"/>
    <property type="molecule type" value="Genomic_DNA"/>
</dbReference>
<dbReference type="RefSeq" id="WP_147136058.1">
    <property type="nucleotide sequence ID" value="NZ_BAABIJ010000001.1"/>
</dbReference>
<name>A0A562VE38_9ACTN</name>
<dbReference type="InterPro" id="IPR050446">
    <property type="entry name" value="FAD-oxidoreductase/Apoptosis"/>
</dbReference>
<dbReference type="Gene3D" id="3.50.50.60">
    <property type="entry name" value="FAD/NAD(P)-binding domain"/>
    <property type="match status" value="2"/>
</dbReference>
<dbReference type="AlphaFoldDB" id="A0A562VE38"/>
<dbReference type="GO" id="GO:0005737">
    <property type="term" value="C:cytoplasm"/>
    <property type="evidence" value="ECO:0007669"/>
    <property type="project" value="TreeGrafter"/>
</dbReference>
<keyword evidence="3" id="KW-0274">FAD</keyword>
<dbReference type="PRINTS" id="PR00411">
    <property type="entry name" value="PNDRDTASEI"/>
</dbReference>
<organism evidence="7 8">
    <name type="scientific">Stackebrandtia albiflava</name>
    <dbReference type="NCBI Taxonomy" id="406432"/>
    <lineage>
        <taxon>Bacteria</taxon>
        <taxon>Bacillati</taxon>
        <taxon>Actinomycetota</taxon>
        <taxon>Actinomycetes</taxon>
        <taxon>Glycomycetales</taxon>
        <taxon>Glycomycetaceae</taxon>
        <taxon>Stackebrandtia</taxon>
    </lineage>
</organism>
<dbReference type="GO" id="GO:0051213">
    <property type="term" value="F:dioxygenase activity"/>
    <property type="evidence" value="ECO:0007669"/>
    <property type="project" value="UniProtKB-KW"/>
</dbReference>
<keyword evidence="2" id="KW-0285">Flavoprotein</keyword>
<accession>A0A562VE38</accession>
<evidence type="ECO:0000256" key="4">
    <source>
        <dbReference type="ARBA" id="ARBA00023002"/>
    </source>
</evidence>
<dbReference type="PANTHER" id="PTHR43557:SF2">
    <property type="entry name" value="RIESKE DOMAIN-CONTAINING PROTEIN-RELATED"/>
    <property type="match status" value="1"/>
</dbReference>
<dbReference type="InterPro" id="IPR023753">
    <property type="entry name" value="FAD/NAD-binding_dom"/>
</dbReference>
<reference evidence="7 8" key="1">
    <citation type="journal article" date="2013" name="Stand. Genomic Sci.">
        <title>Genomic Encyclopedia of Type Strains, Phase I: The one thousand microbial genomes (KMG-I) project.</title>
        <authorList>
            <person name="Kyrpides N.C."/>
            <person name="Woyke T."/>
            <person name="Eisen J.A."/>
            <person name="Garrity G."/>
            <person name="Lilburn T.G."/>
            <person name="Beck B.J."/>
            <person name="Whitman W.B."/>
            <person name="Hugenholtz P."/>
            <person name="Klenk H.P."/>
        </authorList>
    </citation>
    <scope>NUCLEOTIDE SEQUENCE [LARGE SCALE GENOMIC DNA]</scope>
    <source>
        <strain evidence="7 8">DSM 45044</strain>
    </source>
</reference>
<comment type="caution">
    <text evidence="7">The sequence shown here is derived from an EMBL/GenBank/DDBJ whole genome shotgun (WGS) entry which is preliminary data.</text>
</comment>
<dbReference type="PRINTS" id="PR00368">
    <property type="entry name" value="FADPNR"/>
</dbReference>
<dbReference type="GO" id="GO:0016651">
    <property type="term" value="F:oxidoreductase activity, acting on NAD(P)H"/>
    <property type="evidence" value="ECO:0007669"/>
    <property type="project" value="TreeGrafter"/>
</dbReference>
<dbReference type="Pfam" id="PF14759">
    <property type="entry name" value="Reductase_C"/>
    <property type="match status" value="1"/>
</dbReference>
<proteinExistence type="predicted"/>
<dbReference type="InterPro" id="IPR016156">
    <property type="entry name" value="FAD/NAD-linked_Rdtase_dimer_sf"/>
</dbReference>
<keyword evidence="8" id="KW-1185">Reference proteome</keyword>
<feature type="domain" description="Reductase C-terminal" evidence="6">
    <location>
        <begin position="323"/>
        <end position="410"/>
    </location>
</feature>
<keyword evidence="4" id="KW-0560">Oxidoreductase</keyword>
<dbReference type="Pfam" id="PF07992">
    <property type="entry name" value="Pyr_redox_2"/>
    <property type="match status" value="1"/>
</dbReference>
<evidence type="ECO:0000313" key="8">
    <source>
        <dbReference type="Proteomes" id="UP000321617"/>
    </source>
</evidence>